<accession>A0A5C1QRD8</accession>
<keyword evidence="2" id="KW-1185">Reference proteome</keyword>
<dbReference type="OrthoDB" id="9793115at2"/>
<dbReference type="Proteomes" id="UP000324209">
    <property type="component" value="Chromosome"/>
</dbReference>
<dbReference type="InterPro" id="IPR029033">
    <property type="entry name" value="His_PPase_superfam"/>
</dbReference>
<organism evidence="1 2">
    <name type="scientific">Oceanispirochaeta crateris</name>
    <dbReference type="NCBI Taxonomy" id="2518645"/>
    <lineage>
        <taxon>Bacteria</taxon>
        <taxon>Pseudomonadati</taxon>
        <taxon>Spirochaetota</taxon>
        <taxon>Spirochaetia</taxon>
        <taxon>Spirochaetales</taxon>
        <taxon>Spirochaetaceae</taxon>
        <taxon>Oceanispirochaeta</taxon>
    </lineage>
</organism>
<dbReference type="PANTHER" id="PTHR47821">
    <property type="entry name" value="PHOSPHOGLYCERATE MUTASE FAMILY PROTEIN"/>
    <property type="match status" value="1"/>
</dbReference>
<dbReference type="EMBL" id="CP036150">
    <property type="protein sequence ID" value="QEN08642.1"/>
    <property type="molecule type" value="Genomic_DNA"/>
</dbReference>
<dbReference type="SUPFAM" id="SSF53254">
    <property type="entry name" value="Phosphoglycerate mutase-like"/>
    <property type="match status" value="1"/>
</dbReference>
<dbReference type="RefSeq" id="WP_149486723.1">
    <property type="nucleotide sequence ID" value="NZ_CP036150.1"/>
</dbReference>
<dbReference type="AlphaFoldDB" id="A0A5C1QRD8"/>
<dbReference type="InterPro" id="IPR013078">
    <property type="entry name" value="His_Pase_superF_clade-1"/>
</dbReference>
<evidence type="ECO:0000313" key="1">
    <source>
        <dbReference type="EMBL" id="QEN08642.1"/>
    </source>
</evidence>
<gene>
    <name evidence="1" type="ORF">EXM22_11835</name>
</gene>
<protein>
    <submittedName>
        <fullName evidence="1">Histidine phosphatase family protein</fullName>
    </submittedName>
</protein>
<sequence length="206" mass="23357">MTYKTDKDSPQPLETLQNSYFLMRHGKSVANEEGIIISLIENGRSQYGLCDAGKEQISKSLQNQSFLDSDTIIVSSDFLRTKESAQLAAKILKTDAPKSSPLLRERFFGDYEKMGDSRYKLVWEKDKDNDENTCMNVESPKSVLGRFQNFIQEMESLYTHKKILILSHGDILQIGLTWPAGIAASQHRSLNHLETAEIRPFILPGK</sequence>
<evidence type="ECO:0000313" key="2">
    <source>
        <dbReference type="Proteomes" id="UP000324209"/>
    </source>
</evidence>
<dbReference type="PANTHER" id="PTHR47821:SF2">
    <property type="entry name" value="PHOSPHOGLYCERATE MUTASE FAMILY PROTEIN"/>
    <property type="match status" value="1"/>
</dbReference>
<name>A0A5C1QRD8_9SPIO</name>
<reference evidence="1 2" key="1">
    <citation type="submission" date="2019-02" db="EMBL/GenBank/DDBJ databases">
        <title>Complete Genome Sequence and Methylome Analysis of free living Spirochaetas.</title>
        <authorList>
            <person name="Fomenkov A."/>
            <person name="Dubinina G."/>
            <person name="Leshcheva N."/>
            <person name="Mikheeva N."/>
            <person name="Grabovich M."/>
            <person name="Vincze T."/>
            <person name="Roberts R.J."/>
        </authorList>
    </citation>
    <scope>NUCLEOTIDE SEQUENCE [LARGE SCALE GENOMIC DNA]</scope>
    <source>
        <strain evidence="1 2">K2</strain>
    </source>
</reference>
<dbReference type="KEGG" id="ock:EXM22_11835"/>
<dbReference type="Pfam" id="PF00300">
    <property type="entry name" value="His_Phos_1"/>
    <property type="match status" value="1"/>
</dbReference>
<dbReference type="Gene3D" id="3.40.50.1240">
    <property type="entry name" value="Phosphoglycerate mutase-like"/>
    <property type="match status" value="1"/>
</dbReference>
<proteinExistence type="predicted"/>
<dbReference type="CDD" id="cd07067">
    <property type="entry name" value="HP_PGM_like"/>
    <property type="match status" value="1"/>
</dbReference>